<name>A0ABN7V634_GIGMA</name>
<organism evidence="1 2">
    <name type="scientific">Gigaspora margarita</name>
    <dbReference type="NCBI Taxonomy" id="4874"/>
    <lineage>
        <taxon>Eukaryota</taxon>
        <taxon>Fungi</taxon>
        <taxon>Fungi incertae sedis</taxon>
        <taxon>Mucoromycota</taxon>
        <taxon>Glomeromycotina</taxon>
        <taxon>Glomeromycetes</taxon>
        <taxon>Diversisporales</taxon>
        <taxon>Gigasporaceae</taxon>
        <taxon>Gigaspora</taxon>
    </lineage>
</organism>
<accession>A0ABN7V634</accession>
<dbReference type="EMBL" id="CAJVQB010010014">
    <property type="protein sequence ID" value="CAG8735811.1"/>
    <property type="molecule type" value="Genomic_DNA"/>
</dbReference>
<reference evidence="1 2" key="1">
    <citation type="submission" date="2021-06" db="EMBL/GenBank/DDBJ databases">
        <authorList>
            <person name="Kallberg Y."/>
            <person name="Tangrot J."/>
            <person name="Rosling A."/>
        </authorList>
    </citation>
    <scope>NUCLEOTIDE SEQUENCE [LARGE SCALE GENOMIC DNA]</scope>
    <source>
        <strain evidence="1 2">120-4 pot B 10/14</strain>
    </source>
</reference>
<comment type="caution">
    <text evidence="1">The sequence shown here is derived from an EMBL/GenBank/DDBJ whole genome shotgun (WGS) entry which is preliminary data.</text>
</comment>
<dbReference type="Gene3D" id="3.60.10.10">
    <property type="entry name" value="Endonuclease/exonuclease/phosphatase"/>
    <property type="match status" value="1"/>
</dbReference>
<evidence type="ECO:0000313" key="1">
    <source>
        <dbReference type="EMBL" id="CAG8735811.1"/>
    </source>
</evidence>
<dbReference type="Proteomes" id="UP000789901">
    <property type="component" value="Unassembled WGS sequence"/>
</dbReference>
<feature type="non-terminal residue" evidence="1">
    <location>
        <position position="55"/>
    </location>
</feature>
<sequence length="55" mass="6434">MTNGLVETRIDLIWISDDLLANITNAEIQNIRIYAESDHKIVTAQIRLEYLLEYK</sequence>
<keyword evidence="2" id="KW-1185">Reference proteome</keyword>
<protein>
    <submittedName>
        <fullName evidence="1">3775_t:CDS:1</fullName>
    </submittedName>
</protein>
<dbReference type="SUPFAM" id="SSF56219">
    <property type="entry name" value="DNase I-like"/>
    <property type="match status" value="1"/>
</dbReference>
<proteinExistence type="predicted"/>
<evidence type="ECO:0000313" key="2">
    <source>
        <dbReference type="Proteomes" id="UP000789901"/>
    </source>
</evidence>
<gene>
    <name evidence="1" type="ORF">GMARGA_LOCUS14844</name>
</gene>
<dbReference type="InterPro" id="IPR036691">
    <property type="entry name" value="Endo/exonu/phosph_ase_sf"/>
</dbReference>